<keyword evidence="2" id="KW-0349">Heme</keyword>
<gene>
    <name evidence="3" type="ORF">ACFSSA_08980</name>
</gene>
<evidence type="ECO:0000313" key="3">
    <source>
        <dbReference type="EMBL" id="MFD2256807.1"/>
    </source>
</evidence>
<proteinExistence type="inferred from homology"/>
<comment type="similarity">
    <text evidence="1 2">Belongs to the cytochrome P450 family.</text>
</comment>
<name>A0ABW5D6U2_9BACT</name>
<dbReference type="Pfam" id="PF00067">
    <property type="entry name" value="p450"/>
    <property type="match status" value="1"/>
</dbReference>
<evidence type="ECO:0000256" key="2">
    <source>
        <dbReference type="RuleBase" id="RU000461"/>
    </source>
</evidence>
<dbReference type="InterPro" id="IPR036396">
    <property type="entry name" value="Cyt_P450_sf"/>
</dbReference>
<accession>A0ABW5D6U2</accession>
<sequence>MSHSCPHDPFAKIRKEKGVLATEFQGKKIPMILRHGDVKQAAKDWETFSSDAPFRVPIPSEEDVRNVRQLPIETNPPEHKEYRKIVDPTFRKPLKAEFAHKIETLICSLIQDAASRESMEIVREFALPLQSRALTHLLNVPESEAEIWISWGTHVFRDGGDGTSKGAQLTEYLERKFDQASEKPGDDFFSGLLAAEFQGRKLTRDECMGFANLTFAGGRDTIINSVAWTIAYLAEHPEALPALRDDPRLILTATEEIVRVVTPLTHIGRVCPVTTDVGGEKVAAGERVSLCWASANFDETVFDSPEEVRLDRKPNPHVGFGSGTHNCLGAAHARLIIRTLLKEISSNVKMIEILEAKRNIEREADYSREVAYDSLQVKITLA</sequence>
<dbReference type="PANTHER" id="PTHR46696:SF6">
    <property type="entry name" value="P450, PUTATIVE (EUROFUNG)-RELATED"/>
    <property type="match status" value="1"/>
</dbReference>
<dbReference type="Proteomes" id="UP001597375">
    <property type="component" value="Unassembled WGS sequence"/>
</dbReference>
<dbReference type="InterPro" id="IPR002397">
    <property type="entry name" value="Cyt_P450_B"/>
</dbReference>
<reference evidence="4" key="1">
    <citation type="journal article" date="2019" name="Int. J. Syst. Evol. Microbiol.">
        <title>The Global Catalogue of Microorganisms (GCM) 10K type strain sequencing project: providing services to taxonomists for standard genome sequencing and annotation.</title>
        <authorList>
            <consortium name="The Broad Institute Genomics Platform"/>
            <consortium name="The Broad Institute Genome Sequencing Center for Infectious Disease"/>
            <person name="Wu L."/>
            <person name="Ma J."/>
        </authorList>
    </citation>
    <scope>NUCLEOTIDE SEQUENCE [LARGE SCALE GENOMIC DNA]</scope>
    <source>
        <strain evidence="4">CGMCC 4.7106</strain>
    </source>
</reference>
<dbReference type="PRINTS" id="PR00359">
    <property type="entry name" value="BP450"/>
</dbReference>
<comment type="caution">
    <text evidence="3">The sequence shown here is derived from an EMBL/GenBank/DDBJ whole genome shotgun (WGS) entry which is preliminary data.</text>
</comment>
<dbReference type="PANTHER" id="PTHR46696">
    <property type="entry name" value="P450, PUTATIVE (EUROFUNG)-RELATED"/>
    <property type="match status" value="1"/>
</dbReference>
<dbReference type="EMBL" id="JBHUIT010000016">
    <property type="protein sequence ID" value="MFD2256807.1"/>
    <property type="molecule type" value="Genomic_DNA"/>
</dbReference>
<dbReference type="Gene3D" id="1.10.630.10">
    <property type="entry name" value="Cytochrome P450"/>
    <property type="match status" value="1"/>
</dbReference>
<dbReference type="RefSeq" id="WP_386820095.1">
    <property type="nucleotide sequence ID" value="NZ_JBHUIT010000016.1"/>
</dbReference>
<dbReference type="InterPro" id="IPR001128">
    <property type="entry name" value="Cyt_P450"/>
</dbReference>
<keyword evidence="2" id="KW-0560">Oxidoreductase</keyword>
<dbReference type="SUPFAM" id="SSF48264">
    <property type="entry name" value="Cytochrome P450"/>
    <property type="match status" value="1"/>
</dbReference>
<keyword evidence="2" id="KW-0479">Metal-binding</keyword>
<protein>
    <submittedName>
        <fullName evidence="3">Cytochrome P450</fullName>
    </submittedName>
</protein>
<dbReference type="InterPro" id="IPR017972">
    <property type="entry name" value="Cyt_P450_CS"/>
</dbReference>
<keyword evidence="2" id="KW-0503">Monooxygenase</keyword>
<evidence type="ECO:0000313" key="4">
    <source>
        <dbReference type="Proteomes" id="UP001597375"/>
    </source>
</evidence>
<evidence type="ECO:0000256" key="1">
    <source>
        <dbReference type="ARBA" id="ARBA00010617"/>
    </source>
</evidence>
<keyword evidence="4" id="KW-1185">Reference proteome</keyword>
<keyword evidence="2" id="KW-0408">Iron</keyword>
<dbReference type="PROSITE" id="PS00086">
    <property type="entry name" value="CYTOCHROME_P450"/>
    <property type="match status" value="1"/>
</dbReference>
<organism evidence="3 4">
    <name type="scientific">Luteolibacter algae</name>
    <dbReference type="NCBI Taxonomy" id="454151"/>
    <lineage>
        <taxon>Bacteria</taxon>
        <taxon>Pseudomonadati</taxon>
        <taxon>Verrucomicrobiota</taxon>
        <taxon>Verrucomicrobiia</taxon>
        <taxon>Verrucomicrobiales</taxon>
        <taxon>Verrucomicrobiaceae</taxon>
        <taxon>Luteolibacter</taxon>
    </lineage>
</organism>